<reference evidence="1" key="1">
    <citation type="journal article" date="2015" name="Genome Biol. Evol.">
        <title>Organellar Genomes of White Spruce (Picea glauca): Assembly and Annotation.</title>
        <authorList>
            <person name="Jackman S.D."/>
            <person name="Warren R.L."/>
            <person name="Gibb E.A."/>
            <person name="Vandervalk B.P."/>
            <person name="Mohamadi H."/>
            <person name="Chu J."/>
            <person name="Raymond A."/>
            <person name="Pleasance S."/>
            <person name="Coope R."/>
            <person name="Wildung M.R."/>
            <person name="Ritland C.E."/>
            <person name="Bousquet J."/>
            <person name="Jones S.J."/>
            <person name="Bohlmann J."/>
            <person name="Birol I."/>
        </authorList>
    </citation>
    <scope>NUCLEOTIDE SEQUENCE [LARGE SCALE GENOMIC DNA]</scope>
    <source>
        <tissue evidence="1">Flushing bud</tissue>
    </source>
</reference>
<name>A0A117NFJ8_PICGL</name>
<proteinExistence type="predicted"/>
<evidence type="ECO:0000313" key="1">
    <source>
        <dbReference type="EMBL" id="KUM45292.1"/>
    </source>
</evidence>
<organism evidence="1">
    <name type="scientific">Picea glauca</name>
    <name type="common">White spruce</name>
    <name type="synonym">Pinus glauca</name>
    <dbReference type="NCBI Taxonomy" id="3330"/>
    <lineage>
        <taxon>Eukaryota</taxon>
        <taxon>Viridiplantae</taxon>
        <taxon>Streptophyta</taxon>
        <taxon>Embryophyta</taxon>
        <taxon>Tracheophyta</taxon>
        <taxon>Spermatophyta</taxon>
        <taxon>Pinopsida</taxon>
        <taxon>Pinidae</taxon>
        <taxon>Conifers I</taxon>
        <taxon>Pinales</taxon>
        <taxon>Pinaceae</taxon>
        <taxon>Picea</taxon>
    </lineage>
</organism>
<accession>A0A117NFJ8</accession>
<keyword evidence="1" id="KW-0496">Mitochondrion</keyword>
<protein>
    <submittedName>
        <fullName evidence="1">Uncharacterized protein</fullName>
    </submittedName>
</protein>
<geneLocation type="mitochondrion" evidence="1"/>
<dbReference type="EMBL" id="LKAM01000021">
    <property type="protein sequence ID" value="KUM45292.1"/>
    <property type="molecule type" value="Genomic_DNA"/>
</dbReference>
<gene>
    <name evidence="1" type="ORF">ABT39_MTgene3465</name>
</gene>
<dbReference type="AlphaFoldDB" id="A0A117NFJ8"/>
<comment type="caution">
    <text evidence="1">The sequence shown here is derived from an EMBL/GenBank/DDBJ whole genome shotgun (WGS) entry which is preliminary data.</text>
</comment>
<sequence length="51" mass="5736">MELNQSMQCRDVGFHPPTQIVGPALWVRSVHHRWLIQVVAGVSSVSCLTTY</sequence>